<dbReference type="Proteomes" id="UP000003240">
    <property type="component" value="Unassembled WGS sequence"/>
</dbReference>
<evidence type="ECO:0000313" key="11">
    <source>
        <dbReference type="Proteomes" id="UP000003240"/>
    </source>
</evidence>
<protein>
    <recommendedName>
        <fullName evidence="7">Glucose-6-phosphate 1-dehydrogenase</fullName>
        <shortName evidence="7">G6PD</shortName>
        <ecNumber evidence="7">1.1.1.49</ecNumber>
    </recommendedName>
</protein>
<dbReference type="InterPro" id="IPR022674">
    <property type="entry name" value="G6P_DH_NAD-bd"/>
</dbReference>
<evidence type="ECO:0000256" key="7">
    <source>
        <dbReference type="HAMAP-Rule" id="MF_00966"/>
    </source>
</evidence>
<dbReference type="InterPro" id="IPR001282">
    <property type="entry name" value="G6P_DH"/>
</dbReference>
<dbReference type="Gene3D" id="3.30.360.10">
    <property type="entry name" value="Dihydrodipicolinate Reductase, domain 2"/>
    <property type="match status" value="1"/>
</dbReference>
<dbReference type="EC" id="1.1.1.49" evidence="7"/>
<dbReference type="EMBL" id="AFGF01000083">
    <property type="protein sequence ID" value="EGO63946.1"/>
    <property type="molecule type" value="Genomic_DNA"/>
</dbReference>
<dbReference type="GO" id="GO:0009051">
    <property type="term" value="P:pentose-phosphate shunt, oxidative branch"/>
    <property type="evidence" value="ECO:0007669"/>
    <property type="project" value="TreeGrafter"/>
</dbReference>
<keyword evidence="5 7" id="KW-0560">Oxidoreductase</keyword>
<evidence type="ECO:0000259" key="9">
    <source>
        <dbReference type="Pfam" id="PF02781"/>
    </source>
</evidence>
<feature type="domain" description="Glucose-6-phosphate dehydrogenase NAD-binding" evidence="8">
    <location>
        <begin position="25"/>
        <end position="204"/>
    </location>
</feature>
<keyword evidence="3 7" id="KW-0313">Glucose metabolism</keyword>
<keyword evidence="11" id="KW-1185">Reference proteome</keyword>
<dbReference type="PRINTS" id="PR00079">
    <property type="entry name" value="G6PDHDRGNASE"/>
</dbReference>
<dbReference type="HAMAP" id="MF_00966">
    <property type="entry name" value="G6PD"/>
    <property type="match status" value="1"/>
</dbReference>
<dbReference type="RefSeq" id="WP_004095287.1">
    <property type="nucleotide sequence ID" value="NZ_AFGF01000083.1"/>
</dbReference>
<dbReference type="OrthoDB" id="9802739at2"/>
<comment type="caution">
    <text evidence="10">The sequence shown here is derived from an EMBL/GenBank/DDBJ whole genome shotgun (WGS) entry which is preliminary data.</text>
</comment>
<keyword evidence="6 7" id="KW-0119">Carbohydrate metabolism</keyword>
<dbReference type="SUPFAM" id="SSF51735">
    <property type="entry name" value="NAD(P)-binding Rossmann-fold domains"/>
    <property type="match status" value="1"/>
</dbReference>
<dbReference type="Pfam" id="PF02781">
    <property type="entry name" value="G6PD_C"/>
    <property type="match status" value="1"/>
</dbReference>
<dbReference type="UniPathway" id="UPA00115">
    <property type="reaction ID" value="UER00408"/>
</dbReference>
<dbReference type="InterPro" id="IPR036291">
    <property type="entry name" value="NAD(P)-bd_dom_sf"/>
</dbReference>
<dbReference type="GO" id="GO:0006006">
    <property type="term" value="P:glucose metabolic process"/>
    <property type="evidence" value="ECO:0007669"/>
    <property type="project" value="UniProtKB-KW"/>
</dbReference>
<dbReference type="InterPro" id="IPR022675">
    <property type="entry name" value="G6P_DH_C"/>
</dbReference>
<comment type="similarity">
    <text evidence="2 7">Belongs to the glucose-6-phosphate dehydrogenase family.</text>
</comment>
<organism evidence="10 11">
    <name type="scientific">Acetonema longum DSM 6540</name>
    <dbReference type="NCBI Taxonomy" id="1009370"/>
    <lineage>
        <taxon>Bacteria</taxon>
        <taxon>Bacillati</taxon>
        <taxon>Bacillota</taxon>
        <taxon>Negativicutes</taxon>
        <taxon>Acetonemataceae</taxon>
        <taxon>Acetonema</taxon>
    </lineage>
</organism>
<gene>
    <name evidence="7" type="primary">zwf</name>
    <name evidence="10" type="ORF">ALO_10559</name>
</gene>
<dbReference type="eggNOG" id="COG0364">
    <property type="taxonomic scope" value="Bacteria"/>
</dbReference>
<keyword evidence="4 7" id="KW-0521">NADP</keyword>
<comment type="catalytic activity">
    <reaction evidence="7">
        <text>D-glucose 6-phosphate + NADP(+) = 6-phospho-D-glucono-1,5-lactone + NADPH + H(+)</text>
        <dbReference type="Rhea" id="RHEA:15841"/>
        <dbReference type="ChEBI" id="CHEBI:15378"/>
        <dbReference type="ChEBI" id="CHEBI:57783"/>
        <dbReference type="ChEBI" id="CHEBI:57955"/>
        <dbReference type="ChEBI" id="CHEBI:58349"/>
        <dbReference type="ChEBI" id="CHEBI:61548"/>
        <dbReference type="EC" id="1.1.1.49"/>
    </reaction>
</comment>
<dbReference type="NCBIfam" id="TIGR00871">
    <property type="entry name" value="zwf"/>
    <property type="match status" value="1"/>
</dbReference>
<feature type="binding site" evidence="7">
    <location>
        <begin position="28"/>
        <end position="35"/>
    </location>
    <ligand>
        <name>NADP(+)</name>
        <dbReference type="ChEBI" id="CHEBI:58349"/>
    </ligand>
</feature>
<evidence type="ECO:0000259" key="8">
    <source>
        <dbReference type="Pfam" id="PF00479"/>
    </source>
</evidence>
<dbReference type="PIRSF" id="PIRSF000110">
    <property type="entry name" value="G6PD"/>
    <property type="match status" value="1"/>
</dbReference>
<comment type="function">
    <text evidence="7">Catalyzes the oxidation of glucose 6-phosphate to 6-phosphogluconolactone.</text>
</comment>
<feature type="binding site" evidence="7">
    <location>
        <position position="199"/>
    </location>
    <ligand>
        <name>substrate</name>
    </ligand>
</feature>
<evidence type="ECO:0000256" key="2">
    <source>
        <dbReference type="ARBA" id="ARBA00009975"/>
    </source>
</evidence>
<comment type="pathway">
    <text evidence="1 7">Carbohydrate degradation; pentose phosphate pathway; D-ribulose 5-phosphate from D-glucose 6-phosphate (oxidative stage): step 1/3.</text>
</comment>
<feature type="binding site" evidence="7">
    <location>
        <position position="195"/>
    </location>
    <ligand>
        <name>substrate</name>
    </ligand>
</feature>
<dbReference type="AlphaFoldDB" id="F7NJ56"/>
<dbReference type="PANTHER" id="PTHR23429:SF0">
    <property type="entry name" value="GLUCOSE-6-PHOSPHATE 1-DEHYDROGENASE"/>
    <property type="match status" value="1"/>
</dbReference>
<dbReference type="InterPro" id="IPR019796">
    <property type="entry name" value="G6P_DH_AS"/>
</dbReference>
<evidence type="ECO:0000313" key="10">
    <source>
        <dbReference type="EMBL" id="EGO63946.1"/>
    </source>
</evidence>
<feature type="binding site" evidence="7">
    <location>
        <position position="233"/>
    </location>
    <ligand>
        <name>substrate</name>
    </ligand>
</feature>
<accession>F7NJ56</accession>
<dbReference type="STRING" id="1009370.ALO_10559"/>
<dbReference type="Gene3D" id="3.40.50.720">
    <property type="entry name" value="NAD(P)-binding Rossmann-like Domain"/>
    <property type="match status" value="1"/>
</dbReference>
<evidence type="ECO:0000256" key="6">
    <source>
        <dbReference type="ARBA" id="ARBA00023277"/>
    </source>
</evidence>
<dbReference type="Pfam" id="PF00479">
    <property type="entry name" value="G6PD_N"/>
    <property type="match status" value="1"/>
</dbReference>
<evidence type="ECO:0000256" key="1">
    <source>
        <dbReference type="ARBA" id="ARBA00004937"/>
    </source>
</evidence>
<reference evidence="10 11" key="1">
    <citation type="journal article" date="2011" name="EMBO J.">
        <title>Structural diversity of bacterial flagellar motors.</title>
        <authorList>
            <person name="Chen S."/>
            <person name="Beeby M."/>
            <person name="Murphy G.E."/>
            <person name="Leadbetter J.R."/>
            <person name="Hendrixson D.R."/>
            <person name="Briegel A."/>
            <person name="Li Z."/>
            <person name="Shi J."/>
            <person name="Tocheva E.I."/>
            <person name="Muller A."/>
            <person name="Dobro M.J."/>
            <person name="Jensen G.J."/>
        </authorList>
    </citation>
    <scope>NUCLEOTIDE SEQUENCE [LARGE SCALE GENOMIC DNA]</scope>
    <source>
        <strain evidence="10 11">DSM 6540</strain>
    </source>
</reference>
<feature type="domain" description="Glucose-6-phosphate dehydrogenase C-terminal" evidence="9">
    <location>
        <begin position="206"/>
        <end position="502"/>
    </location>
</feature>
<feature type="binding site" evidence="7">
    <location>
        <position position="165"/>
    </location>
    <ligand>
        <name>NADP(+)</name>
        <dbReference type="ChEBI" id="CHEBI:58349"/>
    </ligand>
</feature>
<dbReference type="PROSITE" id="PS00069">
    <property type="entry name" value="G6P_DEHYDROGENASE"/>
    <property type="match status" value="1"/>
</dbReference>
<dbReference type="PANTHER" id="PTHR23429">
    <property type="entry name" value="GLUCOSE-6-PHOSPHATE 1-DEHYDROGENASE G6PD"/>
    <property type="match status" value="1"/>
</dbReference>
<dbReference type="SUPFAM" id="SSF55347">
    <property type="entry name" value="Glyceraldehyde-3-phosphate dehydrogenase-like, C-terminal domain"/>
    <property type="match status" value="1"/>
</dbReference>
<evidence type="ECO:0000256" key="4">
    <source>
        <dbReference type="ARBA" id="ARBA00022857"/>
    </source>
</evidence>
<feature type="binding site" evidence="7">
    <location>
        <position position="360"/>
    </location>
    <ligand>
        <name>substrate</name>
    </ligand>
</feature>
<dbReference type="GO" id="GO:0004345">
    <property type="term" value="F:glucose-6-phosphate dehydrogenase activity"/>
    <property type="evidence" value="ECO:0007669"/>
    <property type="project" value="UniProtKB-UniRule"/>
</dbReference>
<feature type="binding site" evidence="7">
    <location>
        <position position="252"/>
    </location>
    <ligand>
        <name>substrate</name>
    </ligand>
</feature>
<name>F7NJ56_9FIRM</name>
<feature type="active site" description="Proton acceptor" evidence="7">
    <location>
        <position position="257"/>
    </location>
</feature>
<sequence>MRRFITRGAREELCAEIKAESCGMVIFGASGDLARRKLLPALFELFRRQLLPANFFILGGARTEMDDDAFRRSVRESLAEAGSDSELEEFSGFCHYIAGSYEQPVLYEALKSRLAELEAGCLTGGNRIYYLATPPVLYPVITEGLGRAGLTSDAAGGWSRVVVEKPFGRDLVSARELDRALLRYLTEQQIYRIDHYLGKETVQNIMILRFANTIFEPVWNRQYIDHVQITVAETLGVENRAGYYDQTGALRDMFQNHMLEMLSLVAMEPPASFDGDRHRDEKVKLLRAIRPYSPWDMDQFLVRGQYAQNSDKNLPAYRQEPGIKSDSTTETYAAMQVMVDNWRWRGVPFYLRSGKRLARKVSEIAIAFKPVPHSMFAGLMPENLLSNVLVLAIQPEEGIALSMETKRPGPHMCMSSLNLQFSYRDVFGERSGNAYERLLLDCMAGDQTLFVRRDGAEVAWNVLDPILQQWQEETGSLCFYPAGAAGPEQAEALLAKDGRAWRPLGDR</sequence>
<feature type="binding site" evidence="7">
    <location>
        <position position="62"/>
    </location>
    <ligand>
        <name>NADP(+)</name>
        <dbReference type="ChEBI" id="CHEBI:58349"/>
    </ligand>
</feature>
<comment type="caution">
    <text evidence="7">Lacks conserved residue(s) required for the propagation of feature annotation.</text>
</comment>
<dbReference type="GO" id="GO:0005829">
    <property type="term" value="C:cytosol"/>
    <property type="evidence" value="ECO:0007669"/>
    <property type="project" value="TreeGrafter"/>
</dbReference>
<proteinExistence type="inferred from homology"/>
<feature type="binding site" evidence="7">
    <location>
        <position position="355"/>
    </location>
    <ligand>
        <name>substrate</name>
    </ligand>
</feature>
<dbReference type="GO" id="GO:0050661">
    <property type="term" value="F:NADP binding"/>
    <property type="evidence" value="ECO:0007669"/>
    <property type="project" value="UniProtKB-UniRule"/>
</dbReference>
<evidence type="ECO:0000256" key="3">
    <source>
        <dbReference type="ARBA" id="ARBA00022526"/>
    </source>
</evidence>
<evidence type="ECO:0000256" key="5">
    <source>
        <dbReference type="ARBA" id="ARBA00023002"/>
    </source>
</evidence>